<feature type="transmembrane region" description="Helical" evidence="7">
    <location>
        <begin position="205"/>
        <end position="228"/>
    </location>
</feature>
<keyword evidence="6 7" id="KW-0472">Membrane</keyword>
<keyword evidence="4 7" id="KW-0812">Transmembrane</keyword>
<dbReference type="EMBL" id="CP088295">
    <property type="protein sequence ID" value="UUY05043.1"/>
    <property type="molecule type" value="Genomic_DNA"/>
</dbReference>
<comment type="subcellular location">
    <subcellularLocation>
        <location evidence="1">Cell membrane</location>
        <topology evidence="1">Multi-pass membrane protein</topology>
    </subcellularLocation>
</comment>
<feature type="transmembrane region" description="Helical" evidence="7">
    <location>
        <begin position="348"/>
        <end position="370"/>
    </location>
</feature>
<evidence type="ECO:0000256" key="3">
    <source>
        <dbReference type="ARBA" id="ARBA00022475"/>
    </source>
</evidence>
<accession>A0ABY5PK25</accession>
<dbReference type="Proteomes" id="UP001058860">
    <property type="component" value="Chromosome"/>
</dbReference>
<comment type="similarity">
    <text evidence="2">Belongs to the polysaccharide synthase family.</text>
</comment>
<evidence type="ECO:0000256" key="5">
    <source>
        <dbReference type="ARBA" id="ARBA00022989"/>
    </source>
</evidence>
<dbReference type="RefSeq" id="WP_353865512.1">
    <property type="nucleotide sequence ID" value="NZ_CP088295.1"/>
</dbReference>
<evidence type="ECO:0000256" key="2">
    <source>
        <dbReference type="ARBA" id="ARBA00007430"/>
    </source>
</evidence>
<evidence type="ECO:0000256" key="6">
    <source>
        <dbReference type="ARBA" id="ARBA00023136"/>
    </source>
</evidence>
<feature type="transmembrane region" description="Helical" evidence="7">
    <location>
        <begin position="161"/>
        <end position="184"/>
    </location>
</feature>
<gene>
    <name evidence="8" type="ORF">LRS13_05805</name>
</gene>
<dbReference type="PANTHER" id="PTHR30250:SF10">
    <property type="entry name" value="LIPOPOLYSACCHARIDE BIOSYNTHESIS PROTEIN WZXC"/>
    <property type="match status" value="1"/>
</dbReference>
<dbReference type="PANTHER" id="PTHR30250">
    <property type="entry name" value="PST FAMILY PREDICTED COLANIC ACID TRANSPORTER"/>
    <property type="match status" value="1"/>
</dbReference>
<dbReference type="InterPro" id="IPR050833">
    <property type="entry name" value="Poly_Biosynth_Transport"/>
</dbReference>
<feature type="transmembrane region" description="Helical" evidence="7">
    <location>
        <begin position="319"/>
        <end position="341"/>
    </location>
</feature>
<evidence type="ECO:0000256" key="1">
    <source>
        <dbReference type="ARBA" id="ARBA00004651"/>
    </source>
</evidence>
<evidence type="ECO:0000256" key="7">
    <source>
        <dbReference type="SAM" id="Phobius"/>
    </source>
</evidence>
<organism evidence="8 9">
    <name type="scientific">Svornostia abyssi</name>
    <dbReference type="NCBI Taxonomy" id="2898438"/>
    <lineage>
        <taxon>Bacteria</taxon>
        <taxon>Bacillati</taxon>
        <taxon>Actinomycetota</taxon>
        <taxon>Thermoleophilia</taxon>
        <taxon>Solirubrobacterales</taxon>
        <taxon>Baekduiaceae</taxon>
        <taxon>Svornostia</taxon>
    </lineage>
</organism>
<feature type="transmembrane region" description="Helical" evidence="7">
    <location>
        <begin position="108"/>
        <end position="128"/>
    </location>
</feature>
<protein>
    <submittedName>
        <fullName evidence="8">Oligosaccharide flippase family protein</fullName>
    </submittedName>
</protein>
<feature type="transmembrane region" description="Helical" evidence="7">
    <location>
        <begin position="135"/>
        <end position="155"/>
    </location>
</feature>
<reference evidence="9" key="1">
    <citation type="submission" date="2021-11" db="EMBL/GenBank/DDBJ databases">
        <title>Cultivation dependent microbiological survey of springs from the worlds oldest radium mine currently devoted to the extraction of radon-saturated water.</title>
        <authorList>
            <person name="Kapinusova G."/>
            <person name="Smrhova T."/>
            <person name="Strejcek M."/>
            <person name="Suman J."/>
            <person name="Jani K."/>
            <person name="Pajer P."/>
            <person name="Uhlik O."/>
        </authorList>
    </citation>
    <scope>NUCLEOTIDE SEQUENCE [LARGE SCALE GENOMIC DNA]</scope>
    <source>
        <strain evidence="9">J379</strain>
    </source>
</reference>
<dbReference type="InterPro" id="IPR002797">
    <property type="entry name" value="Polysacc_synth"/>
</dbReference>
<feature type="transmembrane region" description="Helical" evidence="7">
    <location>
        <begin position="5"/>
        <end position="23"/>
    </location>
</feature>
<keyword evidence="5 7" id="KW-1133">Transmembrane helix</keyword>
<evidence type="ECO:0000313" key="8">
    <source>
        <dbReference type="EMBL" id="UUY05043.1"/>
    </source>
</evidence>
<keyword evidence="9" id="KW-1185">Reference proteome</keyword>
<feature type="transmembrane region" description="Helical" evidence="7">
    <location>
        <begin position="29"/>
        <end position="52"/>
    </location>
</feature>
<keyword evidence="3" id="KW-1003">Cell membrane</keyword>
<name>A0ABY5PK25_9ACTN</name>
<feature type="transmembrane region" description="Helical" evidence="7">
    <location>
        <begin position="376"/>
        <end position="397"/>
    </location>
</feature>
<feature type="transmembrane region" description="Helical" evidence="7">
    <location>
        <begin position="243"/>
        <end position="265"/>
    </location>
</feature>
<evidence type="ECO:0000313" key="9">
    <source>
        <dbReference type="Proteomes" id="UP001058860"/>
    </source>
</evidence>
<proteinExistence type="inferred from homology"/>
<sequence>MIGLYGVQLATFIVPLVTLPYVARVLEPAALGLVIFSQGFAFALMAFINWGFGLTGVRSVASVQNDPDALAGVVQRVRGAQLALVLLSALFAGTALLLVPTMRENPEFLVMAYLAAATTGLTPAWYFLGIERIRVMAVIQLGFRSVGAVLTFLLVKSPSDAWIVMALFTASSVGPLIVADVLMYRDVEYRRPIWRHSLSELKHGSTIFVATLAVTLYTALNVVLLGFFAPSDEVAHFGAGERLVRVAITLLGPIGAAVIPRMTALHTAGESDRAKQLLVIAVAVAALPAIAITLILIVFGEPIIRLIYGEAFVADAVPVLRVLAMIIPINVVAVVFGVWLMTLHRDRLVVAIALVAGISNVILGSILASLHGAMGMAWAVVAAEGLAAIGGLGMVVWGGPAQRTVSTGAGRSREPHRAVIVGTFMTLYSPALS</sequence>
<feature type="transmembrane region" description="Helical" evidence="7">
    <location>
        <begin position="277"/>
        <end position="299"/>
    </location>
</feature>
<evidence type="ECO:0000256" key="4">
    <source>
        <dbReference type="ARBA" id="ARBA00022692"/>
    </source>
</evidence>
<dbReference type="Pfam" id="PF01943">
    <property type="entry name" value="Polysacc_synt"/>
    <property type="match status" value="1"/>
</dbReference>
<feature type="transmembrane region" description="Helical" evidence="7">
    <location>
        <begin position="82"/>
        <end position="102"/>
    </location>
</feature>